<dbReference type="Gene3D" id="2.20.20.40">
    <property type="entry name" value="Integron cassette protein"/>
    <property type="match status" value="1"/>
</dbReference>
<dbReference type="Gene3D" id="1.20.5.1210">
    <property type="entry name" value="Integron cassette protein helical domain"/>
    <property type="match status" value="1"/>
</dbReference>
<gene>
    <name evidence="2" type="ORF">ACFQ2X_18000</name>
</gene>
<protein>
    <recommendedName>
        <fullName evidence="1">Integron Cassette Protein Hfx-Cass5 domain-containing protein</fullName>
    </recommendedName>
</protein>
<name>A0ABW3UC40_9GAMM</name>
<dbReference type="Pfam" id="PF18287">
    <property type="entry name" value="Hfx_Cass5"/>
    <property type="match status" value="1"/>
</dbReference>
<keyword evidence="3" id="KW-1185">Reference proteome</keyword>
<feature type="domain" description="Integron Cassette Protein Hfx-Cass5" evidence="1">
    <location>
        <begin position="3"/>
        <end position="67"/>
    </location>
</feature>
<evidence type="ECO:0000313" key="2">
    <source>
        <dbReference type="EMBL" id="MFD1218498.1"/>
    </source>
</evidence>
<organism evidence="2 3">
    <name type="scientific">Microbulbifer celer</name>
    <dbReference type="NCBI Taxonomy" id="435905"/>
    <lineage>
        <taxon>Bacteria</taxon>
        <taxon>Pseudomonadati</taxon>
        <taxon>Pseudomonadota</taxon>
        <taxon>Gammaproteobacteria</taxon>
        <taxon>Cellvibrionales</taxon>
        <taxon>Microbulbiferaceae</taxon>
        <taxon>Microbulbifer</taxon>
    </lineage>
</organism>
<evidence type="ECO:0000259" key="1">
    <source>
        <dbReference type="Pfam" id="PF18287"/>
    </source>
</evidence>
<sequence>MEDTIKEIGIDGEGRLYLKPAVETFPMIYREAMEVHWSSEHGYLYGGVPRKWSYLDWYHQILKAALEQNCKLVVSSDVAWVNIPAELQAQIVSEQSA</sequence>
<accession>A0ABW3UC40</accession>
<comment type="caution">
    <text evidence="2">The sequence shown here is derived from an EMBL/GenBank/DDBJ whole genome shotgun (WGS) entry which is preliminary data.</text>
</comment>
<reference evidence="3" key="1">
    <citation type="journal article" date="2019" name="Int. J. Syst. Evol. Microbiol.">
        <title>The Global Catalogue of Microorganisms (GCM) 10K type strain sequencing project: providing services to taxonomists for standard genome sequencing and annotation.</title>
        <authorList>
            <consortium name="The Broad Institute Genomics Platform"/>
            <consortium name="The Broad Institute Genome Sequencing Center for Infectious Disease"/>
            <person name="Wu L."/>
            <person name="Ma J."/>
        </authorList>
    </citation>
    <scope>NUCLEOTIDE SEQUENCE [LARGE SCALE GENOMIC DNA]</scope>
    <source>
        <strain evidence="3">CCUG 54356</strain>
    </source>
</reference>
<dbReference type="Proteomes" id="UP001597264">
    <property type="component" value="Unassembled WGS sequence"/>
</dbReference>
<proteinExistence type="predicted"/>
<dbReference type="InterPro" id="IPR041376">
    <property type="entry name" value="Hfx_Cass5"/>
</dbReference>
<dbReference type="RefSeq" id="WP_230435269.1">
    <property type="nucleotide sequence ID" value="NZ_CP087715.1"/>
</dbReference>
<dbReference type="EMBL" id="JBHTLR010000038">
    <property type="protein sequence ID" value="MFD1218498.1"/>
    <property type="molecule type" value="Genomic_DNA"/>
</dbReference>
<evidence type="ECO:0000313" key="3">
    <source>
        <dbReference type="Proteomes" id="UP001597264"/>
    </source>
</evidence>